<dbReference type="PANTHER" id="PTHR42893:SF46">
    <property type="entry name" value="PROTEIN DETOXIFICATION 44, CHLOROPLASTIC"/>
    <property type="match status" value="1"/>
</dbReference>
<keyword evidence="5 6" id="KW-0472">Membrane</keyword>
<evidence type="ECO:0000313" key="7">
    <source>
        <dbReference type="EMBL" id="KWV48735.1"/>
    </source>
</evidence>
<dbReference type="InterPro" id="IPR002528">
    <property type="entry name" value="MATE_fam"/>
</dbReference>
<protein>
    <submittedName>
        <fullName evidence="7">MATE family efflux transporter</fullName>
    </submittedName>
</protein>
<keyword evidence="4 6" id="KW-1133">Transmembrane helix</keyword>
<evidence type="ECO:0000256" key="6">
    <source>
        <dbReference type="SAM" id="Phobius"/>
    </source>
</evidence>
<dbReference type="AlphaFoldDB" id="A0A109JGW5"/>
<keyword evidence="3 6" id="KW-0812">Transmembrane</keyword>
<evidence type="ECO:0000256" key="2">
    <source>
        <dbReference type="ARBA" id="ARBA00010199"/>
    </source>
</evidence>
<dbReference type="GO" id="GO:0015297">
    <property type="term" value="F:antiporter activity"/>
    <property type="evidence" value="ECO:0007669"/>
    <property type="project" value="InterPro"/>
</dbReference>
<evidence type="ECO:0000256" key="1">
    <source>
        <dbReference type="ARBA" id="ARBA00004141"/>
    </source>
</evidence>
<evidence type="ECO:0000256" key="3">
    <source>
        <dbReference type="ARBA" id="ARBA00022692"/>
    </source>
</evidence>
<dbReference type="OrthoDB" id="9789527at2"/>
<feature type="transmembrane region" description="Helical" evidence="6">
    <location>
        <begin position="193"/>
        <end position="216"/>
    </location>
</feature>
<feature type="transmembrane region" description="Helical" evidence="6">
    <location>
        <begin position="45"/>
        <end position="68"/>
    </location>
</feature>
<feature type="transmembrane region" description="Helical" evidence="6">
    <location>
        <begin position="315"/>
        <end position="335"/>
    </location>
</feature>
<gene>
    <name evidence="7" type="ORF">AS156_17095</name>
</gene>
<dbReference type="PANTHER" id="PTHR42893">
    <property type="entry name" value="PROTEIN DETOXIFICATION 44, CHLOROPLASTIC-RELATED"/>
    <property type="match status" value="1"/>
</dbReference>
<proteinExistence type="inferred from homology"/>
<dbReference type="Pfam" id="PF01554">
    <property type="entry name" value="MatE"/>
    <property type="match status" value="2"/>
</dbReference>
<reference evidence="7 8" key="1">
    <citation type="submission" date="2015-11" db="EMBL/GenBank/DDBJ databases">
        <title>Draft Genome Sequence of the Strain BR 10303 (Bradyrhizobium sp.) isolated from nodules of Centrolobium paraense.</title>
        <authorList>
            <person name="Zelli J.E."/>
            <person name="Simoes-Araujo J.L."/>
            <person name="Barauna A.C."/>
            <person name="Silva K."/>
        </authorList>
    </citation>
    <scope>NUCLEOTIDE SEQUENCE [LARGE SCALE GENOMIC DNA]</scope>
    <source>
        <strain evidence="7 8">BR 10303</strain>
    </source>
</reference>
<dbReference type="Proteomes" id="UP000057737">
    <property type="component" value="Unassembled WGS sequence"/>
</dbReference>
<dbReference type="InterPro" id="IPR044644">
    <property type="entry name" value="DinF-like"/>
</dbReference>
<comment type="caution">
    <text evidence="7">The sequence shown here is derived from an EMBL/GenBank/DDBJ whole genome shotgun (WGS) entry which is preliminary data.</text>
</comment>
<accession>A0A109JGW5</accession>
<dbReference type="NCBIfam" id="TIGR00797">
    <property type="entry name" value="matE"/>
    <property type="match status" value="1"/>
</dbReference>
<dbReference type="GO" id="GO:0042910">
    <property type="term" value="F:xenobiotic transmembrane transporter activity"/>
    <property type="evidence" value="ECO:0007669"/>
    <property type="project" value="InterPro"/>
</dbReference>
<feature type="transmembrane region" description="Helical" evidence="6">
    <location>
        <begin position="243"/>
        <end position="262"/>
    </location>
</feature>
<feature type="transmembrane region" description="Helical" evidence="6">
    <location>
        <begin position="88"/>
        <end position="113"/>
    </location>
</feature>
<name>A0A109JGW5_9BRAD</name>
<sequence length="441" mass="46832">MHAPLHPRITSRQVFAIAGPAMVANLTTPLIGIVSTTAIGRLDDAALLGGVAMASVIFDCLFWLFAFLRMSTLAFTAQAQGAGETQEFAAILVRGFIVAGLIGTALIALQLPLATLTFSVMGGSAGVTHAARTYFMIRIWSAPLALGNYVILGWLVGQARPNLALMLQIVINLINMAATVLLVLVYGEGIAGAAIAAVLAEATGFALGIVVAWRIAKGSFVVPRAALFDRAKLMRMLAVNRDIMIRTAALIVVFLFFTAKGAREGDVTLAANSVLNNFLLVSAFFLDGLANAAQQLCGRAFGARDARGFADSTRLVLLWGIGFALAVSVLFALFGPALIDLMTTSDDVRHAARDFLLFVILAPLPGVFAFGFDGIYVGATWAREMRNLMLASLAIFLAAWWAFSAFGNAGLWAALLGFYVARGGLQGARYPAQFRKTFKTA</sequence>
<comment type="similarity">
    <text evidence="2">Belongs to the multi antimicrobial extrusion (MATE) (TC 2.A.66.1) family.</text>
</comment>
<evidence type="ECO:0000313" key="8">
    <source>
        <dbReference type="Proteomes" id="UP000057737"/>
    </source>
</evidence>
<organism evidence="7 8">
    <name type="scientific">Bradyrhizobium macuxiense</name>
    <dbReference type="NCBI Taxonomy" id="1755647"/>
    <lineage>
        <taxon>Bacteria</taxon>
        <taxon>Pseudomonadati</taxon>
        <taxon>Pseudomonadota</taxon>
        <taxon>Alphaproteobacteria</taxon>
        <taxon>Hyphomicrobiales</taxon>
        <taxon>Nitrobacteraceae</taxon>
        <taxon>Bradyrhizobium</taxon>
    </lineage>
</organism>
<comment type="subcellular location">
    <subcellularLocation>
        <location evidence="1">Membrane</location>
        <topology evidence="1">Multi-pass membrane protein</topology>
    </subcellularLocation>
</comment>
<dbReference type="GO" id="GO:0005886">
    <property type="term" value="C:plasma membrane"/>
    <property type="evidence" value="ECO:0007669"/>
    <property type="project" value="TreeGrafter"/>
</dbReference>
<evidence type="ECO:0000256" key="5">
    <source>
        <dbReference type="ARBA" id="ARBA00023136"/>
    </source>
</evidence>
<dbReference type="CDD" id="cd13136">
    <property type="entry name" value="MATE_DinF_like"/>
    <property type="match status" value="1"/>
</dbReference>
<feature type="transmembrane region" description="Helical" evidence="6">
    <location>
        <begin position="163"/>
        <end position="187"/>
    </location>
</feature>
<dbReference type="EMBL" id="LNCU01000106">
    <property type="protein sequence ID" value="KWV48735.1"/>
    <property type="molecule type" value="Genomic_DNA"/>
</dbReference>
<dbReference type="RefSeq" id="WP_066513054.1">
    <property type="nucleotide sequence ID" value="NZ_LNCU01000106.1"/>
</dbReference>
<feature type="transmembrane region" description="Helical" evidence="6">
    <location>
        <begin position="14"/>
        <end position="39"/>
    </location>
</feature>
<evidence type="ECO:0000256" key="4">
    <source>
        <dbReference type="ARBA" id="ARBA00022989"/>
    </source>
</evidence>
<keyword evidence="8" id="KW-1185">Reference proteome</keyword>
<feature type="transmembrane region" description="Helical" evidence="6">
    <location>
        <begin position="133"/>
        <end position="156"/>
    </location>
</feature>
<feature type="transmembrane region" description="Helical" evidence="6">
    <location>
        <begin position="355"/>
        <end position="375"/>
    </location>
</feature>